<accession>A0ACD1GR19</accession>
<reference evidence="1" key="1">
    <citation type="submission" date="2018-02" db="EMBL/GenBank/DDBJ databases">
        <title>The genomes of Aspergillus section Nigri reveals drivers in fungal speciation.</title>
        <authorList>
            <consortium name="DOE Joint Genome Institute"/>
            <person name="Vesth T.C."/>
            <person name="Nybo J."/>
            <person name="Theobald S."/>
            <person name="Brandl J."/>
            <person name="Frisvad J.C."/>
            <person name="Nielsen K.F."/>
            <person name="Lyhne E.K."/>
            <person name="Kogle M.E."/>
            <person name="Kuo A."/>
            <person name="Riley R."/>
            <person name="Clum A."/>
            <person name="Nolan M."/>
            <person name="Lipzen A."/>
            <person name="Salamov A."/>
            <person name="Henrissat B."/>
            <person name="Wiebenga A."/>
            <person name="De vries R.P."/>
            <person name="Grigoriev I.V."/>
            <person name="Mortensen U.H."/>
            <person name="Andersen M.R."/>
            <person name="Baker S.E."/>
        </authorList>
    </citation>
    <scope>NUCLEOTIDE SEQUENCE</scope>
    <source>
        <strain evidence="1">CBS 121060</strain>
    </source>
</reference>
<name>A0ACD1GR19_9EURO</name>
<dbReference type="EMBL" id="KZ825034">
    <property type="protein sequence ID" value="RAH63767.1"/>
    <property type="molecule type" value="Genomic_DNA"/>
</dbReference>
<organism evidence="1 2">
    <name type="scientific">Aspergillus aculeatinus CBS 121060</name>
    <dbReference type="NCBI Taxonomy" id="1448322"/>
    <lineage>
        <taxon>Eukaryota</taxon>
        <taxon>Fungi</taxon>
        <taxon>Dikarya</taxon>
        <taxon>Ascomycota</taxon>
        <taxon>Pezizomycotina</taxon>
        <taxon>Eurotiomycetes</taxon>
        <taxon>Eurotiomycetidae</taxon>
        <taxon>Eurotiales</taxon>
        <taxon>Aspergillaceae</taxon>
        <taxon>Aspergillus</taxon>
        <taxon>Aspergillus subgen. Circumdati</taxon>
    </lineage>
</organism>
<evidence type="ECO:0000313" key="1">
    <source>
        <dbReference type="EMBL" id="RAH63767.1"/>
    </source>
</evidence>
<sequence>MTGCRTREHTDTLAFLLQVLYCTSVPRAIPSQAKDESKKRSENECRLTQRTLVLILYLSQFFFPLRSHNLDHHKPFYLILRIESFQRPFPAFISCLQLPGSTGTQTAYQSNQQIPLDGAPALGAGPDRSVALCSTARMDDRWF</sequence>
<dbReference type="Proteomes" id="UP000249661">
    <property type="component" value="Unassembled WGS sequence"/>
</dbReference>
<proteinExistence type="predicted"/>
<protein>
    <submittedName>
        <fullName evidence="1">Uncharacterized protein</fullName>
    </submittedName>
</protein>
<gene>
    <name evidence="1" type="ORF">BO66DRAFT_396733</name>
</gene>
<evidence type="ECO:0000313" key="2">
    <source>
        <dbReference type="Proteomes" id="UP000249661"/>
    </source>
</evidence>
<keyword evidence="2" id="KW-1185">Reference proteome</keyword>